<sequence>MNNSFNQHKMMCYKRKRALKTTSTPGREGLRPSHLTRATVGQQLISESDDKQELAEEKKVGKDETENGNVDGENEIDEDVEDVGNEDGDDEGGKEEQVGRRRYDLRNRPDVRRSSMAECKIQPRSPQRVLHQGMGTKVKKGVKKGGSRVQKRCWLRPAYSDDSRIVDELNQYPAIPWGHGDSRPCQPWLFGGLDMHGITTWGLNVAASGWVHEGDAFSTSVTGVQTAGPSSKGGADIQPLQVVDSASFDDIGGLSEYIDALKEMIFFPLLYPEFFASYHITPPRGVLLCGPPGTGKTLIARALACAASKAGQKVSFYMRKGADVLSKWVGEAERQLKLLFEEAQKNQPSIIFFDEIDGLAPVRSSKQEQIHNSIVSTLLALMDGLDSRGQVVLIGATNRIDAVDGALRRPGRFDREFKFPLPGCKARSEILDIHTRKWKHAPSNELRMELASSCVGYCGADLKTLCTEAAICAFREKYPQVYTSDDQFLIDVDSVKVEKYHFTEAMSTITPAAHRGAIVHSRPLSLVVRPCLRRHLEAAMGIVSDIFLPVSVASEFIKQSTHSFGRAIPLVYRPRLLLCGSEGTGLDHLGPAVLHELEKFPVFSLGISVLVSDSSAITPEEALIHIFNEARRTIPSILYLPQFDVWWETAHEQLRAVLRTLLEELPSDLPILLFGTSSVQLAEVKEVPISVFPHDSVYQVNIPSAEDRMLFFNDLVEAVLSVFSGIMNKKPLDTGCFSELPKAPKLASGPKASELKAKVEAEQHALRRLRMCLRDVCNKILYDKRYNLFHYPVSDEDAPNYHSIIQNPMDMVTMLQRVDNGWYITRSTFLQDIDLIVSIAKVYNGEDYNGARIVSRACQLRDVVHGMISQMDPALVAYCDKIAAQGGPVHLSNELRGSTFPATPVVQLGTATRLSARLRNVEPEVSVDQSYEALKHTKKSSDVARGAKDKSGQEPLPSKSQTQSTDENLHGTGTNESVHGSSLEDATISDTELSTRLQSIKQLFVERSDGYSIPQLEQLYSRIMKRVSQTKLDCKTSAVSFLLNFVEDGANF</sequence>
<dbReference type="InterPro" id="IPR003593">
    <property type="entry name" value="AAA+_ATPase"/>
</dbReference>
<evidence type="ECO:0000256" key="5">
    <source>
        <dbReference type="PROSITE-ProRule" id="PRU00035"/>
    </source>
</evidence>
<feature type="region of interest" description="Disordered" evidence="6">
    <location>
        <begin position="927"/>
        <end position="987"/>
    </location>
</feature>
<dbReference type="Pfam" id="PF17862">
    <property type="entry name" value="AAA_lid_3"/>
    <property type="match status" value="1"/>
</dbReference>
<keyword evidence="8" id="KW-1185">Reference proteome</keyword>
<name>A0A6P5MNW3_ARADU</name>
<dbReference type="InterPro" id="IPR045199">
    <property type="entry name" value="ATAD2-like"/>
</dbReference>
<dbReference type="Gene3D" id="3.40.50.300">
    <property type="entry name" value="P-loop containing nucleotide triphosphate hydrolases"/>
    <property type="match status" value="2"/>
</dbReference>
<dbReference type="CDD" id="cd19517">
    <property type="entry name" value="RecA-like_Yta7-like"/>
    <property type="match status" value="1"/>
</dbReference>
<evidence type="ECO:0000256" key="2">
    <source>
        <dbReference type="ARBA" id="ARBA00022741"/>
    </source>
</evidence>
<keyword evidence="3" id="KW-0067">ATP-binding</keyword>
<comment type="similarity">
    <text evidence="1">Belongs to the AAA ATPase family.</text>
</comment>
<dbReference type="PRINTS" id="PR00503">
    <property type="entry name" value="BROMODOMAIN"/>
</dbReference>
<dbReference type="CDD" id="cd05528">
    <property type="entry name" value="Bromo_AAA"/>
    <property type="match status" value="1"/>
</dbReference>
<dbReference type="FunFam" id="3.40.50.300:FF:000061">
    <property type="entry name" value="ATPase family, AAA domain-containing 2"/>
    <property type="match status" value="1"/>
</dbReference>
<feature type="region of interest" description="Disordered" evidence="6">
    <location>
        <begin position="14"/>
        <end position="103"/>
    </location>
</feature>
<dbReference type="GO" id="GO:0003682">
    <property type="term" value="F:chromatin binding"/>
    <property type="evidence" value="ECO:0007669"/>
    <property type="project" value="TreeGrafter"/>
</dbReference>
<dbReference type="PANTHER" id="PTHR23069">
    <property type="entry name" value="AAA DOMAIN-CONTAINING"/>
    <property type="match status" value="1"/>
</dbReference>
<dbReference type="InterPro" id="IPR003960">
    <property type="entry name" value="ATPase_AAA_CS"/>
</dbReference>
<reference evidence="8" key="1">
    <citation type="journal article" date="2016" name="Nat. Genet.">
        <title>The genome sequences of Arachis duranensis and Arachis ipaensis, the diploid ancestors of cultivated peanut.</title>
        <authorList>
            <person name="Bertioli D.J."/>
            <person name="Cannon S.B."/>
            <person name="Froenicke L."/>
            <person name="Huang G."/>
            <person name="Farmer A.D."/>
            <person name="Cannon E.K."/>
            <person name="Liu X."/>
            <person name="Gao D."/>
            <person name="Clevenger J."/>
            <person name="Dash S."/>
            <person name="Ren L."/>
            <person name="Moretzsohn M.C."/>
            <person name="Shirasawa K."/>
            <person name="Huang W."/>
            <person name="Vidigal B."/>
            <person name="Abernathy B."/>
            <person name="Chu Y."/>
            <person name="Niederhuth C.E."/>
            <person name="Umale P."/>
            <person name="Araujo A.C."/>
            <person name="Kozik A."/>
            <person name="Kim K.D."/>
            <person name="Burow M.D."/>
            <person name="Varshney R.K."/>
            <person name="Wang X."/>
            <person name="Zhang X."/>
            <person name="Barkley N."/>
            <person name="Guimaraes P.M."/>
            <person name="Isobe S."/>
            <person name="Guo B."/>
            <person name="Liao B."/>
            <person name="Stalker H.T."/>
            <person name="Schmitz R.J."/>
            <person name="Scheffler B.E."/>
            <person name="Leal-Bertioli S.C."/>
            <person name="Xun X."/>
            <person name="Jackson S.A."/>
            <person name="Michelmore R."/>
            <person name="Ozias-Akins P."/>
        </authorList>
    </citation>
    <scope>NUCLEOTIDE SEQUENCE [LARGE SCALE GENOMIC DNA]</scope>
    <source>
        <strain evidence="8">cv. V14167</strain>
    </source>
</reference>
<dbReference type="InterPro" id="IPR036427">
    <property type="entry name" value="Bromodomain-like_sf"/>
</dbReference>
<protein>
    <submittedName>
        <fullName evidence="9 10">ATPase family AAA domain-containing protein At1g05910</fullName>
    </submittedName>
</protein>
<dbReference type="GO" id="GO:0005634">
    <property type="term" value="C:nucleus"/>
    <property type="evidence" value="ECO:0007669"/>
    <property type="project" value="TreeGrafter"/>
</dbReference>
<dbReference type="InterPro" id="IPR027417">
    <property type="entry name" value="P-loop_NTPase"/>
</dbReference>
<dbReference type="GO" id="GO:0006334">
    <property type="term" value="P:nucleosome assembly"/>
    <property type="evidence" value="ECO:0007669"/>
    <property type="project" value="TreeGrafter"/>
</dbReference>
<feature type="compositionally biased region" description="Acidic residues" evidence="6">
    <location>
        <begin position="72"/>
        <end position="93"/>
    </location>
</feature>
<gene>
    <name evidence="9 10" type="primary">LOC107461428</name>
</gene>
<evidence type="ECO:0000256" key="3">
    <source>
        <dbReference type="ARBA" id="ARBA00022840"/>
    </source>
</evidence>
<dbReference type="SUPFAM" id="SSF47370">
    <property type="entry name" value="Bromodomain"/>
    <property type="match status" value="1"/>
</dbReference>
<dbReference type="InterPro" id="IPR041569">
    <property type="entry name" value="AAA_lid_3"/>
</dbReference>
<dbReference type="GO" id="GO:0005524">
    <property type="term" value="F:ATP binding"/>
    <property type="evidence" value="ECO:0007669"/>
    <property type="project" value="UniProtKB-KW"/>
</dbReference>
<dbReference type="GeneID" id="107461428"/>
<dbReference type="SMART" id="SM00382">
    <property type="entry name" value="AAA"/>
    <property type="match status" value="1"/>
</dbReference>
<dbReference type="Gene3D" id="1.20.920.10">
    <property type="entry name" value="Bromodomain-like"/>
    <property type="match status" value="1"/>
</dbReference>
<dbReference type="GO" id="GO:0045815">
    <property type="term" value="P:transcription initiation-coupled chromatin remodeling"/>
    <property type="evidence" value="ECO:0007669"/>
    <property type="project" value="TreeGrafter"/>
</dbReference>
<keyword evidence="4 5" id="KW-0103">Bromodomain</keyword>
<evidence type="ECO:0000256" key="6">
    <source>
        <dbReference type="SAM" id="MobiDB-lite"/>
    </source>
</evidence>
<dbReference type="FunFam" id="1.10.8.60:FF:000016">
    <property type="entry name" value="ATPase family AAA domain-containing protein 2B"/>
    <property type="match status" value="1"/>
</dbReference>
<evidence type="ECO:0000313" key="8">
    <source>
        <dbReference type="Proteomes" id="UP000515211"/>
    </source>
</evidence>
<dbReference type="InterPro" id="IPR001487">
    <property type="entry name" value="Bromodomain"/>
</dbReference>
<dbReference type="GO" id="GO:0016887">
    <property type="term" value="F:ATP hydrolysis activity"/>
    <property type="evidence" value="ECO:0007669"/>
    <property type="project" value="InterPro"/>
</dbReference>
<dbReference type="Pfam" id="PF00004">
    <property type="entry name" value="AAA"/>
    <property type="match status" value="1"/>
</dbReference>
<dbReference type="GO" id="GO:0006337">
    <property type="term" value="P:nucleosome disassembly"/>
    <property type="evidence" value="ECO:0007669"/>
    <property type="project" value="TreeGrafter"/>
</dbReference>
<dbReference type="FunFam" id="1.20.920.10:FF:000037">
    <property type="entry name" value="ATPase family AAA domain-containing protein"/>
    <property type="match status" value="1"/>
</dbReference>
<organism evidence="8 10">
    <name type="scientific">Arachis duranensis</name>
    <name type="common">Wild peanut</name>
    <dbReference type="NCBI Taxonomy" id="130453"/>
    <lineage>
        <taxon>Eukaryota</taxon>
        <taxon>Viridiplantae</taxon>
        <taxon>Streptophyta</taxon>
        <taxon>Embryophyta</taxon>
        <taxon>Tracheophyta</taxon>
        <taxon>Spermatophyta</taxon>
        <taxon>Magnoliopsida</taxon>
        <taxon>eudicotyledons</taxon>
        <taxon>Gunneridae</taxon>
        <taxon>Pentapetalae</taxon>
        <taxon>rosids</taxon>
        <taxon>fabids</taxon>
        <taxon>Fabales</taxon>
        <taxon>Fabaceae</taxon>
        <taxon>Papilionoideae</taxon>
        <taxon>50 kb inversion clade</taxon>
        <taxon>dalbergioids sensu lato</taxon>
        <taxon>Dalbergieae</taxon>
        <taxon>Pterocarpus clade</taxon>
        <taxon>Arachis</taxon>
    </lineage>
</organism>
<proteinExistence type="inferred from homology"/>
<dbReference type="Gene3D" id="1.10.8.60">
    <property type="match status" value="1"/>
</dbReference>
<dbReference type="RefSeq" id="XP_020984752.1">
    <property type="nucleotide sequence ID" value="XM_021129093.2"/>
</dbReference>
<dbReference type="GO" id="GO:0042393">
    <property type="term" value="F:histone binding"/>
    <property type="evidence" value="ECO:0007669"/>
    <property type="project" value="TreeGrafter"/>
</dbReference>
<dbReference type="InterPro" id="IPR003959">
    <property type="entry name" value="ATPase_AAA_core"/>
</dbReference>
<evidence type="ECO:0000313" key="10">
    <source>
        <dbReference type="RefSeq" id="XP_052108972.1"/>
    </source>
</evidence>
<feature type="compositionally biased region" description="Basic and acidic residues" evidence="6">
    <location>
        <begin position="48"/>
        <end position="65"/>
    </location>
</feature>
<evidence type="ECO:0000256" key="4">
    <source>
        <dbReference type="ARBA" id="ARBA00023117"/>
    </source>
</evidence>
<dbReference type="AlphaFoldDB" id="A0A6P5MNW3"/>
<dbReference type="SMART" id="SM00297">
    <property type="entry name" value="BROMO"/>
    <property type="match status" value="1"/>
</dbReference>
<feature type="compositionally biased region" description="Basic and acidic residues" evidence="6">
    <location>
        <begin position="933"/>
        <end position="952"/>
    </location>
</feature>
<evidence type="ECO:0000313" key="9">
    <source>
        <dbReference type="RefSeq" id="XP_020984752.1"/>
    </source>
</evidence>
<dbReference type="PROSITE" id="PS50014">
    <property type="entry name" value="BROMODOMAIN_2"/>
    <property type="match status" value="1"/>
</dbReference>
<reference evidence="9 10" key="2">
    <citation type="submission" date="2025-04" db="UniProtKB">
        <authorList>
            <consortium name="RefSeq"/>
        </authorList>
    </citation>
    <scope>IDENTIFICATION</scope>
    <source>
        <tissue evidence="9 10">Whole plant</tissue>
    </source>
</reference>
<dbReference type="PANTHER" id="PTHR23069:SF0">
    <property type="entry name" value="TAT-BINDING HOMOLOG 7"/>
    <property type="match status" value="1"/>
</dbReference>
<accession>A0A6P5MNW3</accession>
<evidence type="ECO:0000259" key="7">
    <source>
        <dbReference type="PROSITE" id="PS50014"/>
    </source>
</evidence>
<keyword evidence="2" id="KW-0547">Nucleotide-binding</keyword>
<dbReference type="SUPFAM" id="SSF52540">
    <property type="entry name" value="P-loop containing nucleoside triphosphate hydrolases"/>
    <property type="match status" value="2"/>
</dbReference>
<dbReference type="Proteomes" id="UP000515211">
    <property type="component" value="Chromosome 8"/>
</dbReference>
<feature type="compositionally biased region" description="Basic and acidic residues" evidence="6">
    <location>
        <begin position="94"/>
        <end position="103"/>
    </location>
</feature>
<evidence type="ECO:0000256" key="1">
    <source>
        <dbReference type="ARBA" id="ARBA00006914"/>
    </source>
</evidence>
<dbReference type="PROSITE" id="PS00674">
    <property type="entry name" value="AAA"/>
    <property type="match status" value="1"/>
</dbReference>
<dbReference type="Pfam" id="PF00439">
    <property type="entry name" value="Bromodomain"/>
    <property type="match status" value="1"/>
</dbReference>
<dbReference type="KEGG" id="adu:107461428"/>
<dbReference type="RefSeq" id="XP_052108972.1">
    <property type="nucleotide sequence ID" value="XM_052253012.1"/>
</dbReference>
<feature type="compositionally biased region" description="Polar residues" evidence="6">
    <location>
        <begin position="958"/>
        <end position="980"/>
    </location>
</feature>
<feature type="domain" description="Bromo" evidence="7">
    <location>
        <begin position="789"/>
        <end position="851"/>
    </location>
</feature>